<dbReference type="HOGENOM" id="CLU_027853_3_0_7"/>
<dbReference type="EMBL" id="AZHW01001156">
    <property type="protein sequence ID" value="ETW93887.1"/>
    <property type="molecule type" value="Genomic_DNA"/>
</dbReference>
<accession>W4L789</accession>
<dbReference type="InterPro" id="IPR036661">
    <property type="entry name" value="Luciferase-like_sf"/>
</dbReference>
<evidence type="ECO:0000256" key="1">
    <source>
        <dbReference type="ARBA" id="ARBA00023002"/>
    </source>
</evidence>
<keyword evidence="1" id="KW-0560">Oxidoreductase</keyword>
<dbReference type="GO" id="GO:0016705">
    <property type="term" value="F:oxidoreductase activity, acting on paired donors, with incorporation or reduction of molecular oxygen"/>
    <property type="evidence" value="ECO:0007669"/>
    <property type="project" value="InterPro"/>
</dbReference>
<dbReference type="PANTHER" id="PTHR30137">
    <property type="entry name" value="LUCIFERASE-LIKE MONOOXYGENASE"/>
    <property type="match status" value="1"/>
</dbReference>
<evidence type="ECO:0000313" key="5">
    <source>
        <dbReference type="Proteomes" id="UP000019141"/>
    </source>
</evidence>
<gene>
    <name evidence="4" type="ORF">ETSY1_37275</name>
</gene>
<name>W4L789_ENTF1</name>
<reference evidence="4 5" key="1">
    <citation type="journal article" date="2014" name="Nature">
        <title>An environmental bacterial taxon with a large and distinct metabolic repertoire.</title>
        <authorList>
            <person name="Wilson M.C."/>
            <person name="Mori T."/>
            <person name="Ruckert C."/>
            <person name="Uria A.R."/>
            <person name="Helf M.J."/>
            <person name="Takada K."/>
            <person name="Gernert C."/>
            <person name="Steffens U.A."/>
            <person name="Heycke N."/>
            <person name="Schmitt S."/>
            <person name="Rinke C."/>
            <person name="Helfrich E.J."/>
            <person name="Brachmann A.O."/>
            <person name="Gurgui C."/>
            <person name="Wakimoto T."/>
            <person name="Kracht M."/>
            <person name="Crusemann M."/>
            <person name="Hentschel U."/>
            <person name="Abe I."/>
            <person name="Matsunaga S."/>
            <person name="Kalinowski J."/>
            <person name="Takeyama H."/>
            <person name="Piel J."/>
        </authorList>
    </citation>
    <scope>NUCLEOTIDE SEQUENCE [LARGE SCALE GENOMIC DNA]</scope>
    <source>
        <strain evidence="5">TSY1</strain>
    </source>
</reference>
<dbReference type="Proteomes" id="UP000019141">
    <property type="component" value="Unassembled WGS sequence"/>
</dbReference>
<dbReference type="GO" id="GO:0005829">
    <property type="term" value="C:cytosol"/>
    <property type="evidence" value="ECO:0007669"/>
    <property type="project" value="TreeGrafter"/>
</dbReference>
<dbReference type="GO" id="GO:0004497">
    <property type="term" value="F:monooxygenase activity"/>
    <property type="evidence" value="ECO:0007669"/>
    <property type="project" value="UniProtKB-KW"/>
</dbReference>
<keyword evidence="5" id="KW-1185">Reference proteome</keyword>
<comment type="caution">
    <text evidence="4">The sequence shown here is derived from an EMBL/GenBank/DDBJ whole genome shotgun (WGS) entry which is preliminary data.</text>
</comment>
<dbReference type="InterPro" id="IPR011251">
    <property type="entry name" value="Luciferase-like_dom"/>
</dbReference>
<keyword evidence="2" id="KW-0503">Monooxygenase</keyword>
<evidence type="ECO:0000313" key="4">
    <source>
        <dbReference type="EMBL" id="ETW93887.1"/>
    </source>
</evidence>
<evidence type="ECO:0000256" key="2">
    <source>
        <dbReference type="ARBA" id="ARBA00023033"/>
    </source>
</evidence>
<organism evidence="4 5">
    <name type="scientific">Entotheonella factor</name>
    <dbReference type="NCBI Taxonomy" id="1429438"/>
    <lineage>
        <taxon>Bacteria</taxon>
        <taxon>Pseudomonadati</taxon>
        <taxon>Nitrospinota/Tectimicrobiota group</taxon>
        <taxon>Candidatus Tectimicrobiota</taxon>
        <taxon>Candidatus Entotheonellia</taxon>
        <taxon>Candidatus Entotheonellales</taxon>
        <taxon>Candidatus Entotheonellaceae</taxon>
        <taxon>Candidatus Entotheonella</taxon>
    </lineage>
</organism>
<feature type="domain" description="Luciferase-like" evidence="3">
    <location>
        <begin position="33"/>
        <end position="304"/>
    </location>
</feature>
<dbReference type="Gene3D" id="3.20.20.30">
    <property type="entry name" value="Luciferase-like domain"/>
    <property type="match status" value="1"/>
</dbReference>
<protein>
    <recommendedName>
        <fullName evidence="3">Luciferase-like domain-containing protein</fullName>
    </recommendedName>
</protein>
<dbReference type="InterPro" id="IPR050766">
    <property type="entry name" value="Bact_Lucif_Oxidored"/>
</dbReference>
<proteinExistence type="predicted"/>
<evidence type="ECO:0000259" key="3">
    <source>
        <dbReference type="Pfam" id="PF00296"/>
    </source>
</evidence>
<dbReference type="PANTHER" id="PTHR30137:SF8">
    <property type="entry name" value="BLR5498 PROTEIN"/>
    <property type="match status" value="1"/>
</dbReference>
<dbReference type="Pfam" id="PF00296">
    <property type="entry name" value="Bac_luciferase"/>
    <property type="match status" value="1"/>
</dbReference>
<sequence>MGVDFHAFMYVTIGRRHELEQGMAGKNPKLYQRMLDEIGEYARFCDDAGYAGIGIPEHHLQVEGFELGQDPGLMAMYMGMQTKRLRINQFGYVLPTHNPLRLAEHAATLDHMLGGRLNIAFVRGYQARWFQNYAALPGVRATGPWNRNTPEDEMNRELFEECVDIIKTAWEKDTFSYNGKYWTFPADDKHPHDHPVYYKYGQGVDPDGTIREVGIAPKPLQQPIPLYSGFTHSMRTSLYWARVGGKPVVLSDNYDFCEALWSRYREEAEAHGHSVAPGEEAAWGGYLILADTKAQAEEWANDIYWFWDSWSMPFGQGYPAMLIGDVDTVCRKIEEATKHVSFNEAYFLFGQGVLERDQCLRTLELFAEKVMPRFQ</sequence>
<dbReference type="AlphaFoldDB" id="W4L789"/>
<dbReference type="SUPFAM" id="SSF51679">
    <property type="entry name" value="Bacterial luciferase-like"/>
    <property type="match status" value="1"/>
</dbReference>